<organism evidence="6">
    <name type="scientific">Oncocephalus sp</name>
    <dbReference type="NCBI Taxonomy" id="2944721"/>
    <lineage>
        <taxon>Eukaryota</taxon>
        <taxon>Metazoa</taxon>
        <taxon>Ecdysozoa</taxon>
        <taxon>Arthropoda</taxon>
        <taxon>Hexapoda</taxon>
        <taxon>Insecta</taxon>
        <taxon>Pterygota</taxon>
        <taxon>Neoptera</taxon>
        <taxon>Paraneoptera</taxon>
        <taxon>Hemiptera</taxon>
        <taxon>Heteroptera</taxon>
        <taxon>Panheteroptera</taxon>
        <taxon>Cimicomorpha</taxon>
        <taxon>Reduviidae</taxon>
        <taxon>Stenopodainae</taxon>
        <taxon>Oncocephalus</taxon>
    </lineage>
</organism>
<keyword evidence="3" id="KW-0732">Signal</keyword>
<protein>
    <submittedName>
        <fullName evidence="6">Venom S1 protease 39</fullName>
    </submittedName>
</protein>
<dbReference type="GO" id="GO:0004252">
    <property type="term" value="F:serine-type endopeptidase activity"/>
    <property type="evidence" value="ECO:0007669"/>
    <property type="project" value="InterPro"/>
</dbReference>
<dbReference type="PROSITE" id="PS01180">
    <property type="entry name" value="CUB"/>
    <property type="match status" value="1"/>
</dbReference>
<sequence length="537" mass="59984">MLLQLSFVLVTYTVYIHGQTVHNIVIEKGKPYDLISPEYPDVSWTDHTIEWNLKAQGDNDYLKLVCLDVRMVQYAPWTDDCPDVYLSAEDGKIEKKVCGNSVRDFVFKSVGPTMKVKSKTSTRGSNLFRCVVLNMGDPEPEEIVKMDPQGHARRFEIDGDTVTPTPNLDRLWIFESPPGTRMSFQCDITLDKKEPLCGWNAATFNNGEINVEICDNKHIVWFSKENKAKLRIQIDNYGHGRMTCVVQGITGPHPDEYDNIPLEEEDSSEFGMTPGARQTSCDCGRANKGPARIINGVEAKANEFPWMVHMYINHESPSGVVGFTCGASILTPRHVLSAAHCVVGLTLAKPENVRMELAKHDSQKPSGNEKIIVAERIFVPDIYMKKGLAYHDIAVVFTKETIDFSTPLVGPICLEREAYPLINKPITIMGWGLTEDKTYSPFLKKGKSRVVDSILCGAQPWDVCTTSKPDSFCSGDSGGPLSIVDPETNRYSQVSLVSRGSSCTDKFMISTLVAYFYDWIQDVIKETDPSVNTCHKV</sequence>
<comment type="caution">
    <text evidence="2">Lacks conserved residue(s) required for the propagation of feature annotation.</text>
</comment>
<feature type="signal peptide" evidence="3">
    <location>
        <begin position="1"/>
        <end position="18"/>
    </location>
</feature>
<dbReference type="AlphaFoldDB" id="A0AB38ZET8"/>
<proteinExistence type="evidence at transcript level"/>
<evidence type="ECO:0000259" key="5">
    <source>
        <dbReference type="PROSITE" id="PS50240"/>
    </source>
</evidence>
<evidence type="ECO:0000313" key="6">
    <source>
        <dbReference type="EMBL" id="WXI02776.1"/>
    </source>
</evidence>
<dbReference type="InterPro" id="IPR000859">
    <property type="entry name" value="CUB_dom"/>
</dbReference>
<evidence type="ECO:0000259" key="4">
    <source>
        <dbReference type="PROSITE" id="PS01180"/>
    </source>
</evidence>
<dbReference type="PANTHER" id="PTHR24252:SF7">
    <property type="entry name" value="HYALIN"/>
    <property type="match status" value="1"/>
</dbReference>
<keyword evidence="6" id="KW-0645">Protease</keyword>
<keyword evidence="6" id="KW-0378">Hydrolase</keyword>
<reference evidence="6" key="1">
    <citation type="submission" date="2024-03" db="EMBL/GenBank/DDBJ databases">
        <title>Venom adaptation and exaptation during the trophic switch to blood-feeding by kissing bugs (Reduviidae: Triatominae).</title>
        <authorList>
            <person name="Zdenek C.N."/>
            <person name="Cardoso F.C."/>
            <person name="Robinson S.D."/>
            <person name="Mercedes R.S."/>
            <person name="Raidjoe E.R."/>
            <person name="Hernandez-Vargas M.J."/>
            <person name="Jin J."/>
            <person name="Corzo G."/>
            <person name="Vetter I."/>
            <person name="King G.F."/>
            <person name="Fry B.G."/>
            <person name="Walker A."/>
        </authorList>
    </citation>
    <scope>NUCLEOTIDE SEQUENCE</scope>
</reference>
<dbReference type="InterPro" id="IPR043504">
    <property type="entry name" value="Peptidase_S1_PA_chymotrypsin"/>
</dbReference>
<dbReference type="EMBL" id="PP517526">
    <property type="protein sequence ID" value="WXI02776.1"/>
    <property type="molecule type" value="mRNA"/>
</dbReference>
<feature type="chain" id="PRO_5044342572" evidence="3">
    <location>
        <begin position="19"/>
        <end position="537"/>
    </location>
</feature>
<dbReference type="InterPro" id="IPR009003">
    <property type="entry name" value="Peptidase_S1_PA"/>
</dbReference>
<accession>A0AB38ZET8</accession>
<evidence type="ECO:0000256" key="1">
    <source>
        <dbReference type="ARBA" id="ARBA00023157"/>
    </source>
</evidence>
<feature type="domain" description="CUB" evidence="4">
    <location>
        <begin position="17"/>
        <end position="135"/>
    </location>
</feature>
<evidence type="ECO:0000256" key="2">
    <source>
        <dbReference type="PROSITE-ProRule" id="PRU00059"/>
    </source>
</evidence>
<keyword evidence="1 2" id="KW-1015">Disulfide bond</keyword>
<dbReference type="InterPro" id="IPR018114">
    <property type="entry name" value="TRYPSIN_HIS"/>
</dbReference>
<feature type="disulfide bond" evidence="2">
    <location>
        <begin position="81"/>
        <end position="98"/>
    </location>
</feature>
<dbReference type="GO" id="GO:0006508">
    <property type="term" value="P:proteolysis"/>
    <property type="evidence" value="ECO:0007669"/>
    <property type="project" value="UniProtKB-KW"/>
</dbReference>
<dbReference type="SUPFAM" id="SSF50494">
    <property type="entry name" value="Trypsin-like serine proteases"/>
    <property type="match status" value="1"/>
</dbReference>
<dbReference type="SMART" id="SM00020">
    <property type="entry name" value="Tryp_SPc"/>
    <property type="match status" value="1"/>
</dbReference>
<name>A0AB38ZET8_9HEMI</name>
<dbReference type="PRINTS" id="PR00722">
    <property type="entry name" value="CHYMOTRYPSIN"/>
</dbReference>
<evidence type="ECO:0000256" key="3">
    <source>
        <dbReference type="SAM" id="SignalP"/>
    </source>
</evidence>
<dbReference type="PROSITE" id="PS00134">
    <property type="entry name" value="TRYPSIN_HIS"/>
    <property type="match status" value="1"/>
</dbReference>
<dbReference type="CDD" id="cd00190">
    <property type="entry name" value="Tryp_SPc"/>
    <property type="match status" value="1"/>
</dbReference>
<dbReference type="Gene3D" id="2.40.10.10">
    <property type="entry name" value="Trypsin-like serine proteases"/>
    <property type="match status" value="1"/>
</dbReference>
<dbReference type="Pfam" id="PF00089">
    <property type="entry name" value="Trypsin"/>
    <property type="match status" value="1"/>
</dbReference>
<feature type="domain" description="Peptidase S1" evidence="5">
    <location>
        <begin position="293"/>
        <end position="525"/>
    </location>
</feature>
<dbReference type="PROSITE" id="PS50240">
    <property type="entry name" value="TRYPSIN_DOM"/>
    <property type="match status" value="1"/>
</dbReference>
<dbReference type="InterPro" id="IPR001314">
    <property type="entry name" value="Peptidase_S1A"/>
</dbReference>
<dbReference type="InterPro" id="IPR001254">
    <property type="entry name" value="Trypsin_dom"/>
</dbReference>
<dbReference type="PANTHER" id="PTHR24252">
    <property type="entry name" value="ACROSIN-RELATED"/>
    <property type="match status" value="1"/>
</dbReference>